<name>A0A7W8QBS8_PARAM</name>
<keyword evidence="6" id="KW-1185">Reference proteome</keyword>
<evidence type="ECO:0000256" key="3">
    <source>
        <dbReference type="RuleBase" id="RU003476"/>
    </source>
</evidence>
<comment type="caution">
    <text evidence="5">The sequence shown here is derived from an EMBL/GenBank/DDBJ whole genome shotgun (WGS) entry which is preliminary data.</text>
</comment>
<dbReference type="EMBL" id="JACHDD010000008">
    <property type="protein sequence ID" value="MBB5426786.1"/>
    <property type="molecule type" value="Genomic_DNA"/>
</dbReference>
<evidence type="ECO:0000313" key="6">
    <source>
        <dbReference type="Proteomes" id="UP000592780"/>
    </source>
</evidence>
<dbReference type="PROSITE" id="PS51462">
    <property type="entry name" value="NUDIX"/>
    <property type="match status" value="1"/>
</dbReference>
<dbReference type="PROSITE" id="PS00893">
    <property type="entry name" value="NUDIX_BOX"/>
    <property type="match status" value="1"/>
</dbReference>
<evidence type="ECO:0000313" key="5">
    <source>
        <dbReference type="EMBL" id="MBB5426786.1"/>
    </source>
</evidence>
<dbReference type="InterPro" id="IPR000086">
    <property type="entry name" value="NUDIX_hydrolase_dom"/>
</dbReference>
<dbReference type="InterPro" id="IPR020084">
    <property type="entry name" value="NUDIX_hydrolase_CS"/>
</dbReference>
<dbReference type="PANTHER" id="PTHR16099:SF5">
    <property type="entry name" value="NUCLEOTIDE TRIPHOSPHATE DIPHOSPHATASE NUDT15"/>
    <property type="match status" value="1"/>
</dbReference>
<comment type="cofactor">
    <cofactor evidence="1">
        <name>Mg(2+)</name>
        <dbReference type="ChEBI" id="CHEBI:18420"/>
    </cofactor>
</comment>
<dbReference type="Proteomes" id="UP000592780">
    <property type="component" value="Unassembled WGS sequence"/>
</dbReference>
<evidence type="ECO:0000256" key="1">
    <source>
        <dbReference type="ARBA" id="ARBA00001946"/>
    </source>
</evidence>
<feature type="domain" description="Nudix hydrolase" evidence="4">
    <location>
        <begin position="14"/>
        <end position="142"/>
    </location>
</feature>
<keyword evidence="2 3" id="KW-0378">Hydrolase</keyword>
<evidence type="ECO:0000259" key="4">
    <source>
        <dbReference type="PROSITE" id="PS51462"/>
    </source>
</evidence>
<dbReference type="EC" id="3.6.1.55" evidence="5"/>
<dbReference type="RefSeq" id="WP_018436715.1">
    <property type="nucleotide sequence ID" value="NZ_JBNDLN010000004.1"/>
</dbReference>
<dbReference type="PRINTS" id="PR00502">
    <property type="entry name" value="NUDIXFAMILY"/>
</dbReference>
<dbReference type="InterPro" id="IPR020476">
    <property type="entry name" value="Nudix_hydrolase"/>
</dbReference>
<sequence>MNSFGHSEASYATETVLGVGVVIQREGRYLLGLRRSEYGYGTWGFPGGKVDMGEDPLAAASRELLEETGLVLTDSVATTWRTGWIEPGKLRHITLFVEGGSTGAPTCMEPDKCEAWSWFAEDALPANLFEPTQLYFSRAQRMGSPQRGRQ</sequence>
<dbReference type="CDD" id="cd04678">
    <property type="entry name" value="NUDIX_MTH2_Nudt15"/>
    <property type="match status" value="1"/>
</dbReference>
<dbReference type="InterPro" id="IPR015797">
    <property type="entry name" value="NUDIX_hydrolase-like_dom_sf"/>
</dbReference>
<comment type="similarity">
    <text evidence="3">Belongs to the Nudix hydrolase family.</text>
</comment>
<evidence type="ECO:0000256" key="2">
    <source>
        <dbReference type="ARBA" id="ARBA00022801"/>
    </source>
</evidence>
<dbReference type="SUPFAM" id="SSF55811">
    <property type="entry name" value="Nudix"/>
    <property type="match status" value="1"/>
</dbReference>
<dbReference type="Pfam" id="PF00293">
    <property type="entry name" value="NUDIX"/>
    <property type="match status" value="1"/>
</dbReference>
<dbReference type="AlphaFoldDB" id="A0A7W8QBS8"/>
<gene>
    <name evidence="5" type="ORF">HDG40_004965</name>
</gene>
<organism evidence="5 6">
    <name type="scientific">Paraburkholderia atlantica</name>
    <dbReference type="NCBI Taxonomy" id="2654982"/>
    <lineage>
        <taxon>Bacteria</taxon>
        <taxon>Pseudomonadati</taxon>
        <taxon>Pseudomonadota</taxon>
        <taxon>Betaproteobacteria</taxon>
        <taxon>Burkholderiales</taxon>
        <taxon>Burkholderiaceae</taxon>
        <taxon>Paraburkholderia</taxon>
    </lineage>
</organism>
<proteinExistence type="inferred from homology"/>
<dbReference type="GO" id="GO:0035539">
    <property type="term" value="F:8-oxo-7,8-dihydrodeoxyguanosine triphosphate pyrophosphatase activity"/>
    <property type="evidence" value="ECO:0007669"/>
    <property type="project" value="UniProtKB-EC"/>
</dbReference>
<dbReference type="PANTHER" id="PTHR16099">
    <property type="entry name" value="8-OXO-DGTP DIPHOSPHATES NUDT15"/>
    <property type="match status" value="1"/>
</dbReference>
<reference evidence="5 6" key="1">
    <citation type="submission" date="2020-08" db="EMBL/GenBank/DDBJ databases">
        <title>Genomic Encyclopedia of Type Strains, Phase IV (KMG-V): Genome sequencing to study the core and pangenomes of soil and plant-associated prokaryotes.</title>
        <authorList>
            <person name="Whitman W."/>
        </authorList>
    </citation>
    <scope>NUCLEOTIDE SEQUENCE [LARGE SCALE GENOMIC DNA]</scope>
    <source>
        <strain evidence="5 6">JPY158</strain>
    </source>
</reference>
<accession>A0A7W8QBS8</accession>
<protein>
    <submittedName>
        <fullName evidence="5">8-oxo-dGTP diphosphatase</fullName>
        <ecNumber evidence="5">3.6.1.55</ecNumber>
    </submittedName>
</protein>
<dbReference type="Gene3D" id="3.90.79.10">
    <property type="entry name" value="Nucleoside Triphosphate Pyrophosphohydrolase"/>
    <property type="match status" value="1"/>
</dbReference>